<keyword evidence="3" id="KW-1185">Reference proteome</keyword>
<name>A0ABR1LK74_9PEZI</name>
<feature type="region of interest" description="Disordered" evidence="1">
    <location>
        <begin position="157"/>
        <end position="183"/>
    </location>
</feature>
<gene>
    <name evidence="2" type="ORF">IWX46DRAFT_275485</name>
</gene>
<dbReference type="Proteomes" id="UP001365128">
    <property type="component" value="Unassembled WGS sequence"/>
</dbReference>
<proteinExistence type="predicted"/>
<reference evidence="2 3" key="1">
    <citation type="submission" date="2024-04" db="EMBL/GenBank/DDBJ databases">
        <title>Phyllosticta paracitricarpa is synonymous to the EU quarantine fungus P. citricarpa based on phylogenomic analyses.</title>
        <authorList>
            <consortium name="Lawrence Berkeley National Laboratory"/>
            <person name="Van Ingen-Buijs V.A."/>
            <person name="Van Westerhoven A.C."/>
            <person name="Haridas S."/>
            <person name="Skiadas P."/>
            <person name="Martin F."/>
            <person name="Groenewald J.Z."/>
            <person name="Crous P.W."/>
            <person name="Seidl M.F."/>
        </authorList>
    </citation>
    <scope>NUCLEOTIDE SEQUENCE [LARGE SCALE GENOMIC DNA]</scope>
    <source>
        <strain evidence="2 3">CBS 122670</strain>
    </source>
</reference>
<organism evidence="2 3">
    <name type="scientific">Phyllosticta citricarpa</name>
    <dbReference type="NCBI Taxonomy" id="55181"/>
    <lineage>
        <taxon>Eukaryota</taxon>
        <taxon>Fungi</taxon>
        <taxon>Dikarya</taxon>
        <taxon>Ascomycota</taxon>
        <taxon>Pezizomycotina</taxon>
        <taxon>Dothideomycetes</taxon>
        <taxon>Dothideomycetes incertae sedis</taxon>
        <taxon>Botryosphaeriales</taxon>
        <taxon>Phyllostictaceae</taxon>
        <taxon>Phyllosticta</taxon>
    </lineage>
</organism>
<dbReference type="EMBL" id="JBBPDW010000039">
    <property type="protein sequence ID" value="KAK7535586.1"/>
    <property type="molecule type" value="Genomic_DNA"/>
</dbReference>
<evidence type="ECO:0000313" key="2">
    <source>
        <dbReference type="EMBL" id="KAK7535586.1"/>
    </source>
</evidence>
<comment type="caution">
    <text evidence="2">The sequence shown here is derived from an EMBL/GenBank/DDBJ whole genome shotgun (WGS) entry which is preliminary data.</text>
</comment>
<sequence length="287" mass="31606">MGDYLSVCSLHHEANIIAMYVASTNTRLPRSGILSSHRATRAHWKECSSVGSKYNKDATLPKHSRPTPAAGIAVLVLSTYHFPRLLVSPPLLHITSRSSISSRHDTSRVPHYHSRANIPQHCSPALVCPPCVSLPLRRASPNANAQKHRLDAPQYCSTIQQSPHPSHPRCPQPPTRPRKPVAPQLLYPTPGSSRQARVSAAHHRTSADHRICQAHPTFRSFQRLLAVSSPTLLHSGVTHPPHHGADIHPAPLAPSPAPQPTIESPISEPRFIPLLRAMVWRGLAWYL</sequence>
<accession>A0ABR1LK74</accession>
<protein>
    <submittedName>
        <fullName evidence="2">Uncharacterized protein</fullName>
    </submittedName>
</protein>
<evidence type="ECO:0000256" key="1">
    <source>
        <dbReference type="SAM" id="MobiDB-lite"/>
    </source>
</evidence>
<evidence type="ECO:0000313" key="3">
    <source>
        <dbReference type="Proteomes" id="UP001365128"/>
    </source>
</evidence>